<evidence type="ECO:0000256" key="4">
    <source>
        <dbReference type="RuleBase" id="RU004453"/>
    </source>
</evidence>
<dbReference type="Gene3D" id="3.20.20.80">
    <property type="entry name" value="Glycosidases"/>
    <property type="match status" value="1"/>
</dbReference>
<evidence type="ECO:0000313" key="7">
    <source>
        <dbReference type="EMBL" id="KAL3779789.1"/>
    </source>
</evidence>
<dbReference type="InterPro" id="IPR001223">
    <property type="entry name" value="Glyco_hydro18_cat"/>
</dbReference>
<feature type="compositionally biased region" description="Pro residues" evidence="5">
    <location>
        <begin position="130"/>
        <end position="145"/>
    </location>
</feature>
<evidence type="ECO:0000256" key="2">
    <source>
        <dbReference type="ARBA" id="ARBA00023295"/>
    </source>
</evidence>
<dbReference type="InterPro" id="IPR017853">
    <property type="entry name" value="GH"/>
</dbReference>
<reference evidence="7 8" key="1">
    <citation type="submission" date="2024-10" db="EMBL/GenBank/DDBJ databases">
        <title>Updated reference genomes for cyclostephanoid diatoms.</title>
        <authorList>
            <person name="Roberts W.R."/>
            <person name="Alverson A.J."/>
        </authorList>
    </citation>
    <scope>NUCLEOTIDE SEQUENCE [LARGE SCALE GENOMIC DNA]</scope>
    <source>
        <strain evidence="7 8">AJA276-08</strain>
    </source>
</reference>
<dbReference type="Pfam" id="PF00704">
    <property type="entry name" value="Glyco_hydro_18"/>
    <property type="match status" value="1"/>
</dbReference>
<protein>
    <recommendedName>
        <fullName evidence="6">GH18 domain-containing protein</fullName>
    </recommendedName>
</protein>
<evidence type="ECO:0000256" key="3">
    <source>
        <dbReference type="RuleBase" id="RU000489"/>
    </source>
</evidence>
<comment type="caution">
    <text evidence="7">The sequence shown here is derived from an EMBL/GenBank/DDBJ whole genome shotgun (WGS) entry which is preliminary data.</text>
</comment>
<dbReference type="Proteomes" id="UP001530315">
    <property type="component" value="Unassembled WGS sequence"/>
</dbReference>
<sequence>MKNFFHVVLELCRSKGCRRLRCSAITHSTNYNHKHHRGASTNDNVGDCDNNIGDDSNSKHYCHDHICGDYDKPIVSGCNGHLWSFHYVRFKGLADILLLSMGIVEPARLIVALAVKMGHARAVRLRRPPPRPPPPSPSPPPPSPPSGFNYNATHGEDSRLIAYVGNWQACPTPSQYDAYTHMVIAFAVSYTWAPTKNNCDQQCAIQLCPFVTILIIKLWLIRGGLLERKYSQLWRRGMGGSWSGDQNNCWDYCFGKEEQLATNLVSIINNQKFDGIDIDYEYCYDINGSQAGRCPQRSASYTDLKAQTFLRLTSKLRVKLDALQVTNGYNHGRYELTHAPMDSDLTPSTSKYFQILKARRADLDFLLPQFYNGVTKAHVDGFGGSGAGAMSAASLFSSLRMICLTWSPTRLFSASASCHGFKRNAAQAVKVMSDLKIYNNGQFSCNGGAFFWVAEHDTSGTWSDAVVAEVSKTAGCSSVRPTQHRRSRHRQNVEFSVQSRHRRDMPRSAPELLWFTIYLNSSWTAIV</sequence>
<accession>A0ABD3NWL9</accession>
<dbReference type="EMBL" id="JALLAZ020001146">
    <property type="protein sequence ID" value="KAL3779789.1"/>
    <property type="molecule type" value="Genomic_DNA"/>
</dbReference>
<name>A0ABD3NWL9_9STRA</name>
<gene>
    <name evidence="7" type="ORF">ACHAW5_005616</name>
</gene>
<feature type="region of interest" description="Disordered" evidence="5">
    <location>
        <begin position="125"/>
        <end position="150"/>
    </location>
</feature>
<keyword evidence="2 3" id="KW-0326">Glycosidase</keyword>
<feature type="domain" description="GH18" evidence="6">
    <location>
        <begin position="160"/>
        <end position="372"/>
    </location>
</feature>
<evidence type="ECO:0000256" key="5">
    <source>
        <dbReference type="SAM" id="MobiDB-lite"/>
    </source>
</evidence>
<comment type="similarity">
    <text evidence="4">Belongs to the glycosyl hydrolase 18 family.</text>
</comment>
<evidence type="ECO:0000313" key="8">
    <source>
        <dbReference type="Proteomes" id="UP001530315"/>
    </source>
</evidence>
<dbReference type="GO" id="GO:0016798">
    <property type="term" value="F:hydrolase activity, acting on glycosyl bonds"/>
    <property type="evidence" value="ECO:0007669"/>
    <property type="project" value="UniProtKB-KW"/>
</dbReference>
<evidence type="ECO:0000259" key="6">
    <source>
        <dbReference type="Pfam" id="PF00704"/>
    </source>
</evidence>
<dbReference type="PROSITE" id="PS01095">
    <property type="entry name" value="GH18_1"/>
    <property type="match status" value="1"/>
</dbReference>
<dbReference type="SUPFAM" id="SSF51445">
    <property type="entry name" value="(Trans)glycosidases"/>
    <property type="match status" value="1"/>
</dbReference>
<organism evidence="7 8">
    <name type="scientific">Stephanodiscus triporus</name>
    <dbReference type="NCBI Taxonomy" id="2934178"/>
    <lineage>
        <taxon>Eukaryota</taxon>
        <taxon>Sar</taxon>
        <taxon>Stramenopiles</taxon>
        <taxon>Ochrophyta</taxon>
        <taxon>Bacillariophyta</taxon>
        <taxon>Coscinodiscophyceae</taxon>
        <taxon>Thalassiosirophycidae</taxon>
        <taxon>Stephanodiscales</taxon>
        <taxon>Stephanodiscaceae</taxon>
        <taxon>Stephanodiscus</taxon>
    </lineage>
</organism>
<dbReference type="AlphaFoldDB" id="A0ABD3NWL9"/>
<dbReference type="InterPro" id="IPR001579">
    <property type="entry name" value="Glyco_hydro_18_chit_AS"/>
</dbReference>
<keyword evidence="8" id="KW-1185">Reference proteome</keyword>
<evidence type="ECO:0000256" key="1">
    <source>
        <dbReference type="ARBA" id="ARBA00022801"/>
    </source>
</evidence>
<keyword evidence="1 3" id="KW-0378">Hydrolase</keyword>
<proteinExistence type="inferred from homology"/>